<comment type="caution">
    <text evidence="6">The sequence shown here is derived from an EMBL/GenBank/DDBJ whole genome shotgun (WGS) entry which is preliminary data.</text>
</comment>
<feature type="chain" id="PRO_5040722659" description="DUF2207 domain-containing protein" evidence="3">
    <location>
        <begin position="28"/>
        <end position="627"/>
    </location>
</feature>
<accession>A0A9W6HNT1</accession>
<sequence length="627" mass="65362">MSRIRSISALIGAGLLAVLVLTGSAAAPSAPVSQRAHTIGTAIVGERAAGTSAVNAVSGDVDDFSFDSFDADYTLSRDADGRSHLRVVETIVAVFPETDQNRGIRRTIPGRYNGQPLHATLVSLTDQNGVPRPSETDDDDGDFTVVSRADHYVHGPQTYVITYTLQNVTWDFPDTGLEFYWDVNGVDFAQRFGSVSARLHVPADLADAVTGRMSCYQGGQGATDACASIDSATDSDGGTVIAARAGSLGPHETLTMAVGFAPGTFAVFDSSYLATPFGWAQGLVAALGAAGAGTLAVRARRRGLVDEPGRPTIIAEYNPPRDVDALQSAVLLRRPSKAIPAEVLEQAVVGSIRIVEGERSWTGKAKLTAELVDPTRADGDGRMLLEGLFPGGAPGSRYQFGRQDTRFSAAAQKILAAADKDLTARGLRRPVRPGTRLWPILVAALAAVATTVLGLVSIAVGTREALPIVAIIASFLVLAMVIGVLMRRPLSARGAETRDHLRGLEEFIRWAEADRIRVLQSPSGAERVPVDANDPHQKLALYEKLLPYAVVFDQEKEWSTQLAVLYTAVGATGPYWYYGTGAFDASSFSSGIGSLSSAASSSSSTSGGSGGGGSAGGGGGGGGGGGV</sequence>
<evidence type="ECO:0000259" key="5">
    <source>
        <dbReference type="Pfam" id="PF20990"/>
    </source>
</evidence>
<protein>
    <recommendedName>
        <fullName evidence="8">DUF2207 domain-containing protein</fullName>
    </recommendedName>
</protein>
<keyword evidence="2" id="KW-1133">Transmembrane helix</keyword>
<keyword evidence="7" id="KW-1185">Reference proteome</keyword>
<dbReference type="InterPro" id="IPR018702">
    <property type="entry name" value="DUF2207"/>
</dbReference>
<evidence type="ECO:0000256" key="3">
    <source>
        <dbReference type="SAM" id="SignalP"/>
    </source>
</evidence>
<evidence type="ECO:0000313" key="6">
    <source>
        <dbReference type="EMBL" id="GLJ96636.1"/>
    </source>
</evidence>
<evidence type="ECO:0008006" key="8">
    <source>
        <dbReference type="Google" id="ProtNLM"/>
    </source>
</evidence>
<organism evidence="6 7">
    <name type="scientific">Microbacterium dextranolyticum</name>
    <dbReference type="NCBI Taxonomy" id="36806"/>
    <lineage>
        <taxon>Bacteria</taxon>
        <taxon>Bacillati</taxon>
        <taxon>Actinomycetota</taxon>
        <taxon>Actinomycetes</taxon>
        <taxon>Micrococcales</taxon>
        <taxon>Microbacteriaceae</taxon>
        <taxon>Microbacterium</taxon>
    </lineage>
</organism>
<dbReference type="EMBL" id="BSER01000012">
    <property type="protein sequence ID" value="GLJ96636.1"/>
    <property type="molecule type" value="Genomic_DNA"/>
</dbReference>
<dbReference type="InterPro" id="IPR048389">
    <property type="entry name" value="YciQ-like_C"/>
</dbReference>
<feature type="region of interest" description="Disordered" evidence="1">
    <location>
        <begin position="599"/>
        <end position="627"/>
    </location>
</feature>
<evidence type="ECO:0000256" key="1">
    <source>
        <dbReference type="SAM" id="MobiDB-lite"/>
    </source>
</evidence>
<evidence type="ECO:0000256" key="2">
    <source>
        <dbReference type="SAM" id="Phobius"/>
    </source>
</evidence>
<reference evidence="6" key="2">
    <citation type="submission" date="2023-01" db="EMBL/GenBank/DDBJ databases">
        <authorList>
            <person name="Sun Q."/>
            <person name="Evtushenko L."/>
        </authorList>
    </citation>
    <scope>NUCLEOTIDE SEQUENCE</scope>
    <source>
        <strain evidence="6">VKM Ac-1940</strain>
    </source>
</reference>
<feature type="compositionally biased region" description="Gly residues" evidence="1">
    <location>
        <begin position="607"/>
        <end position="627"/>
    </location>
</feature>
<feature type="domain" description="DUF2207" evidence="4">
    <location>
        <begin position="68"/>
        <end position="260"/>
    </location>
</feature>
<dbReference type="Proteomes" id="UP001142291">
    <property type="component" value="Unassembled WGS sequence"/>
</dbReference>
<keyword evidence="2" id="KW-0472">Membrane</keyword>
<dbReference type="Pfam" id="PF09972">
    <property type="entry name" value="DUF2207"/>
    <property type="match status" value="1"/>
</dbReference>
<name>A0A9W6HNT1_9MICO</name>
<proteinExistence type="predicted"/>
<keyword evidence="3" id="KW-0732">Signal</keyword>
<keyword evidence="2" id="KW-0812">Transmembrane</keyword>
<feature type="domain" description="Predicted membrane protein YciQ-like C-terminal" evidence="5">
    <location>
        <begin position="316"/>
        <end position="562"/>
    </location>
</feature>
<reference evidence="6" key="1">
    <citation type="journal article" date="2014" name="Int. J. Syst. Evol. Microbiol.">
        <title>Complete genome sequence of Corynebacterium casei LMG S-19264T (=DSM 44701T), isolated from a smear-ripened cheese.</title>
        <authorList>
            <consortium name="US DOE Joint Genome Institute (JGI-PGF)"/>
            <person name="Walter F."/>
            <person name="Albersmeier A."/>
            <person name="Kalinowski J."/>
            <person name="Ruckert C."/>
        </authorList>
    </citation>
    <scope>NUCLEOTIDE SEQUENCE</scope>
    <source>
        <strain evidence="6">VKM Ac-1940</strain>
    </source>
</reference>
<evidence type="ECO:0000313" key="7">
    <source>
        <dbReference type="Proteomes" id="UP001142291"/>
    </source>
</evidence>
<gene>
    <name evidence="6" type="ORF">GCM10017591_26990</name>
</gene>
<feature type="transmembrane region" description="Helical" evidence="2">
    <location>
        <begin position="437"/>
        <end position="459"/>
    </location>
</feature>
<dbReference type="Pfam" id="PF20990">
    <property type="entry name" value="DUF2207_C"/>
    <property type="match status" value="1"/>
</dbReference>
<feature type="transmembrane region" description="Helical" evidence="2">
    <location>
        <begin position="465"/>
        <end position="486"/>
    </location>
</feature>
<evidence type="ECO:0000259" key="4">
    <source>
        <dbReference type="Pfam" id="PF09972"/>
    </source>
</evidence>
<feature type="signal peptide" evidence="3">
    <location>
        <begin position="1"/>
        <end position="27"/>
    </location>
</feature>
<dbReference type="RefSeq" id="WP_204964561.1">
    <property type="nucleotide sequence ID" value="NZ_BAAAUR010000014.1"/>
</dbReference>
<dbReference type="AlphaFoldDB" id="A0A9W6HNT1"/>